<name>A0A3G4ZQS1_9VIRU</name>
<keyword evidence="1" id="KW-0648">Protein biosynthesis</keyword>
<protein>
    <submittedName>
        <fullName evidence="2">Eukaryotic translation initiation factor eIF-2 alpha</fullName>
    </submittedName>
</protein>
<reference evidence="2" key="1">
    <citation type="submission" date="2018-10" db="EMBL/GenBank/DDBJ databases">
        <title>Hidden diversity of soil giant viruses.</title>
        <authorList>
            <person name="Schulz F."/>
            <person name="Alteio L."/>
            <person name="Goudeau D."/>
            <person name="Ryan E.M."/>
            <person name="Malmstrom R.R."/>
            <person name="Blanchard J."/>
            <person name="Woyke T."/>
        </authorList>
    </citation>
    <scope>NUCLEOTIDE SEQUENCE</scope>
    <source>
        <strain evidence="2">TEV1</strain>
    </source>
</reference>
<evidence type="ECO:0000256" key="1">
    <source>
        <dbReference type="ARBA" id="ARBA00022917"/>
    </source>
</evidence>
<accession>A0A3G4ZQS1</accession>
<dbReference type="Gene3D" id="3.30.70.1130">
    <property type="entry name" value="EIF_2_alpha"/>
    <property type="match status" value="1"/>
</dbReference>
<sequence>MRNFYAKEYPDENDIIIVKLTDIQDNGIYGQCIDYPKLQIFLVSTEITKRKVHLAKFFSPDKLYPMIVLGVNTSGDGTGSVDVSYKKINEADRTSALELFDSSSKIYDLGLEIMDFYDMIYKNNDSNNMINKEELFKLIIQNRLEAVKSSEIKIDEIKDIYLDFLENPHKIFDPVKVIEQYNNEELDVFIEKYTEDIAKRLHISDIVACCDFSLIVITNDAVNNIKRILTTNFDTEDNVDCEVCYIASPKYRLQVKTKTKTQAFDKLEQMSQILENNTKQFGGTLNNPKKFVITKDKQYSLSNLNKTSQLI</sequence>
<gene>
    <name evidence="2" type="ORF">Terrestrivirus11_15</name>
</gene>
<dbReference type="InterPro" id="IPR011488">
    <property type="entry name" value="TIF_2_asu"/>
</dbReference>
<dbReference type="SUPFAM" id="SSF110993">
    <property type="entry name" value="eIF-2-alpha, C-terminal domain"/>
    <property type="match status" value="1"/>
</dbReference>
<evidence type="ECO:0000313" key="2">
    <source>
        <dbReference type="EMBL" id="AYV76674.1"/>
    </source>
</evidence>
<proteinExistence type="predicted"/>
<dbReference type="GO" id="GO:0003723">
    <property type="term" value="F:RNA binding"/>
    <property type="evidence" value="ECO:0007669"/>
    <property type="project" value="InterPro"/>
</dbReference>
<dbReference type="PANTHER" id="PTHR10602">
    <property type="entry name" value="EUKARYOTIC TRANSLATION INITIATION FACTOR 2 SUBUNIT 1"/>
    <property type="match status" value="1"/>
</dbReference>
<dbReference type="Gene3D" id="2.40.50.140">
    <property type="entry name" value="Nucleic acid-binding proteins"/>
    <property type="match status" value="1"/>
</dbReference>
<dbReference type="GO" id="GO:0043022">
    <property type="term" value="F:ribosome binding"/>
    <property type="evidence" value="ECO:0007669"/>
    <property type="project" value="TreeGrafter"/>
</dbReference>
<dbReference type="Pfam" id="PF07541">
    <property type="entry name" value="EIF_2_alpha"/>
    <property type="match status" value="1"/>
</dbReference>
<dbReference type="InterPro" id="IPR012340">
    <property type="entry name" value="NA-bd_OB-fold"/>
</dbReference>
<dbReference type="PANTHER" id="PTHR10602:SF0">
    <property type="entry name" value="EUKARYOTIC TRANSLATION INITIATION FACTOR 2 SUBUNIT 1"/>
    <property type="match status" value="1"/>
</dbReference>
<dbReference type="InterPro" id="IPR024055">
    <property type="entry name" value="TIF2_asu_C"/>
</dbReference>
<organism evidence="2">
    <name type="scientific">Terrestrivirus sp</name>
    <dbReference type="NCBI Taxonomy" id="2487775"/>
    <lineage>
        <taxon>Viruses</taxon>
        <taxon>Varidnaviria</taxon>
        <taxon>Bamfordvirae</taxon>
        <taxon>Nucleocytoviricota</taxon>
        <taxon>Megaviricetes</taxon>
        <taxon>Imitervirales</taxon>
        <taxon>Mimiviridae</taxon>
        <taxon>Klosneuvirinae</taxon>
    </lineage>
</organism>
<dbReference type="EMBL" id="MK071989">
    <property type="protein sequence ID" value="AYV76674.1"/>
    <property type="molecule type" value="Genomic_DNA"/>
</dbReference>
<keyword evidence="2" id="KW-0396">Initiation factor</keyword>